<feature type="domain" description="Atrophied bacterial Ig" evidence="3">
    <location>
        <begin position="33"/>
        <end position="115"/>
    </location>
</feature>
<keyword evidence="5" id="KW-1185">Reference proteome</keyword>
<protein>
    <submittedName>
        <fullName evidence="4">Internalin-A</fullName>
    </submittedName>
</protein>
<dbReference type="Pfam" id="PF09479">
    <property type="entry name" value="Flg_new"/>
    <property type="match status" value="5"/>
</dbReference>
<dbReference type="EMBL" id="LR215048">
    <property type="protein sequence ID" value="VEU80126.1"/>
    <property type="molecule type" value="Genomic_DNA"/>
</dbReference>
<dbReference type="GO" id="GO:0030313">
    <property type="term" value="C:cell envelope"/>
    <property type="evidence" value="ECO:0007669"/>
    <property type="project" value="UniProtKB-SubCell"/>
</dbReference>
<dbReference type="InterPro" id="IPR013378">
    <property type="entry name" value="InlB-like_B-rpt"/>
</dbReference>
<dbReference type="InterPro" id="IPR042229">
    <property type="entry name" value="Listeria/Bacterioides_rpt_sf"/>
</dbReference>
<dbReference type="KEGG" id="aaxa:NCTC10138_00482"/>
<evidence type="ECO:0000313" key="4">
    <source>
        <dbReference type="EMBL" id="VEU80126.1"/>
    </source>
</evidence>
<reference evidence="4 5" key="1">
    <citation type="submission" date="2019-01" db="EMBL/GenBank/DDBJ databases">
        <authorList>
            <consortium name="Pathogen Informatics"/>
        </authorList>
    </citation>
    <scope>NUCLEOTIDE SEQUENCE [LARGE SCALE GENOMIC DNA]</scope>
    <source>
        <strain evidence="4 5">NCTC10138</strain>
    </source>
</reference>
<evidence type="ECO:0000256" key="2">
    <source>
        <dbReference type="SAM" id="SignalP"/>
    </source>
</evidence>
<sequence>MRKRLLSLVLVVFGLMILSACTDKKIDLDTVADELVNIYQSGDSEKNVTKDLNLKTTTTISNDVVISWNSSNQDIVSNNGKVNRPNDNDVNVELVLTVSYESLEAKRTFNLVVKKTEDVIVEKVSVSFDYWYENAPSGLVIEIDKNTKVTQIEDPIRVGYKFVGWFNGEEKYDFNLNVSADLDLVARWERFLDITLPESVTTSVIEIIRGTEVTLTVNVPNGKELVSLKVNEQIVEVTNNKYTFIATEDIIVLVEFKDIEVVETYSIELPDTVVANVSDLTKVTEGTSVTLTVNIPEGKELVSLKVNEETVEVTNNKYTFIATEDIIVLVEFKDIVVGETYSIELPDTVVANVNDLTKVAEGTSVTLTVNVPEGKELVSLKVNEETVEVTNNKYTFIATEDIIVLVEFKDIVVGETYSIELPDTVVANVNDLTKVTEGTSVTLTVNIPEGKELVSLKVNEETVEVTNNKYTFVITTDVIVLVEFKDIVVGETYSIELPDTVVANVNDLTKVAEGTSVTLTVNVPNGKELVELIVDGNKVEVTNNQYTFEITKDIVVSVEYKNAPIYYTITLPEWVISSAGTRVLENTETGLTIINIPQFDLYYSLLLNGKKVNVEEEKYYNFVVTENIEIKIEFNLDKIEITPILEAQNSENGDVFIAGILSKKVGQYKYQVTNQEGSIEVSVYEDQAEDVLEYLDALIGKKVILKTDKYDDFIYIYYTADVLEYDYVEKEKYDVTFNTNGGSQLESIKVVEGKKITKPSNPEKLNSIFVGWFSDEELTVAWDFDQVVNSAVTLYAKWDLVSFTKSNVFTISEDGKIIYQAITVLVNGVKILVTDATELLLIDGSLYVNALEDKTYEDILEINGELITVSYSFEKEIVEVTSAAISGEFKYNSELGKFYKGYNVLVDGNILEIKDPEFVLTARKNQDVWTKGILTNTGSGVWFDSNKEQGLYEFVAIDKDGLIYLTTIDFTFESKTYEVDSVEALLNVVEINKNETETTIILINDIVFEVEREIRFINKVTITGGKELKNVYLEVIEGSNIEGITVTEPEKTRHTVIFESEGLEIEKVNVIEGQKVAAIANPERQGYIFAGWLNNDTIFNFDTEINSNITLTAKWDNESISGVLESIEANSKTITITFTSAVKFKGIRLEELDLTSADTKFELLNSLFFIYSYTQQQEREVLSSALMNIENVQIITSKDSIKITLGDNVFNREFYKQIVNEERYENGIYRMTVERLEYNDFTHAINDSKVVGGQENTSFRVKFSLPFANGVVDLDGTLNAIFQTKEQAENDSATDPKVDKYAPQIEEAEFNIVNGRLVLVVKAYDENLKELEIDHNLERLAELPEFSVYADSTNPYGDSKNAFEQLGVIVTFKDGEWTITFGESREEIIKNNTNKFVVYFVVSDYAGNKFGSMDPTTPGNTIEINVYNVSTTIYEDVIEKKVFEGEKLDLEAPKSNDEYMFEFDAWYLDNTKYDVNEPVNSDLALVAKFNEIVYLTIEEVLALGKGKDVKVRAILEKRVKDSNFDIIDSTGRIRIYKSKSDSELSNAIGKEVIIIGTRDVYDREQVQQIAWTEIKILDLTDERKLHYVSNSDLTEVRKFEVEMGSEVMLPTEITKLGIKVDIEWNLDEFVTDNKFNSVTESKTVELVGYLISGDARKEIKAELIIKKVAFHEITFKVEGFEDIIVTYKEDEDIKSPNFSLPEGKRITGWYLDLELTEVYEFGKATSALIIYGKVEETSYLIVTYNLNGGNFEEGIVPKTEYINDEKLVKPENPVREGFAFVGWFRDELLQTEWIFIDDEINSNITLYAKWEEKNEEINTYDLDFINVNYPTSYSSGKYSVKNLINGEQTEIVTFDKVFKDNGARLNKKGSIVIELESKIKRIEIKIAIWTVKETTSIEFQTIDGSSWKKEFELIEKMNSPKDKQYVSIVLEGLDIDRFKLYSDGRFLVQNIKIWQ</sequence>
<dbReference type="STRING" id="1278311.GCA_000428705_00892"/>
<organism evidence="4 5">
    <name type="scientific">Haploplasma axanthum</name>
    <name type="common">Acholeplasma axanthum</name>
    <dbReference type="NCBI Taxonomy" id="29552"/>
    <lineage>
        <taxon>Bacteria</taxon>
        <taxon>Bacillati</taxon>
        <taxon>Mycoplasmatota</taxon>
        <taxon>Mollicutes</taxon>
        <taxon>Acholeplasmatales</taxon>
        <taxon>Acholeplasmataceae</taxon>
        <taxon>Haploplasma</taxon>
    </lineage>
</organism>
<feature type="chain" id="PRO_5019039095" evidence="2">
    <location>
        <begin position="21"/>
        <end position="1955"/>
    </location>
</feature>
<name>A0A449BCG3_HAPAX</name>
<dbReference type="Proteomes" id="UP000289841">
    <property type="component" value="Chromosome"/>
</dbReference>
<dbReference type="RefSeq" id="WP_129747448.1">
    <property type="nucleotide sequence ID" value="NZ_LR215048.1"/>
</dbReference>
<dbReference type="OrthoDB" id="384575at2"/>
<dbReference type="Gene3D" id="2.60.40.4270">
    <property type="entry name" value="Listeria-Bacteroides repeat domain"/>
    <property type="match status" value="4"/>
</dbReference>
<evidence type="ECO:0000256" key="1">
    <source>
        <dbReference type="ARBA" id="ARBA00004196"/>
    </source>
</evidence>
<evidence type="ECO:0000313" key="5">
    <source>
        <dbReference type="Proteomes" id="UP000289841"/>
    </source>
</evidence>
<accession>A0A449BCG3</accession>
<dbReference type="InterPro" id="IPR046780">
    <property type="entry name" value="aBig_2"/>
</dbReference>
<keyword evidence="2" id="KW-0732">Signal</keyword>
<dbReference type="Pfam" id="PF20578">
    <property type="entry name" value="aBig_2"/>
    <property type="match status" value="1"/>
</dbReference>
<evidence type="ECO:0000259" key="3">
    <source>
        <dbReference type="Pfam" id="PF20578"/>
    </source>
</evidence>
<gene>
    <name evidence="4" type="primary">inlA_2</name>
    <name evidence="4" type="ORF">NCTC10138_00482</name>
</gene>
<dbReference type="NCBIfam" id="TIGR02543">
    <property type="entry name" value="List_Bact_rpt"/>
    <property type="match status" value="2"/>
</dbReference>
<comment type="subcellular location">
    <subcellularLocation>
        <location evidence="1">Cell envelope</location>
    </subcellularLocation>
</comment>
<dbReference type="PROSITE" id="PS51257">
    <property type="entry name" value="PROKAR_LIPOPROTEIN"/>
    <property type="match status" value="1"/>
</dbReference>
<feature type="signal peptide" evidence="2">
    <location>
        <begin position="1"/>
        <end position="20"/>
    </location>
</feature>
<proteinExistence type="predicted"/>